<dbReference type="Gene3D" id="3.30.300.160">
    <property type="entry name" value="Type II secretion system, protein E, N-terminal domain"/>
    <property type="match status" value="1"/>
</dbReference>
<dbReference type="RefSeq" id="WP_079422721.1">
    <property type="nucleotide sequence ID" value="NZ_MZGV01000010.1"/>
</dbReference>
<evidence type="ECO:0000256" key="2">
    <source>
        <dbReference type="ARBA" id="ARBA00022741"/>
    </source>
</evidence>
<comment type="similarity">
    <text evidence="1">Belongs to the GSP E family.</text>
</comment>
<keyword evidence="2" id="KW-0547">Nucleotide-binding</keyword>
<proteinExistence type="inferred from homology"/>
<comment type="caution">
    <text evidence="5">The sequence shown here is derived from an EMBL/GenBank/DDBJ whole genome shotgun (WGS) entry which is preliminary data.</text>
</comment>
<dbReference type="InterPro" id="IPR003593">
    <property type="entry name" value="AAA+_ATPase"/>
</dbReference>
<protein>
    <submittedName>
        <fullName evidence="5">Type II secretion system protein E</fullName>
    </submittedName>
</protein>
<gene>
    <name evidence="5" type="primary">epsE_1</name>
    <name evidence="5" type="ORF">CLORY_13050</name>
</gene>
<keyword evidence="3" id="KW-0067">ATP-binding</keyword>
<evidence type="ECO:0000313" key="5">
    <source>
        <dbReference type="EMBL" id="OPJ63222.1"/>
    </source>
</evidence>
<dbReference type="EMBL" id="MZGV01000010">
    <property type="protein sequence ID" value="OPJ63222.1"/>
    <property type="molecule type" value="Genomic_DNA"/>
</dbReference>
<dbReference type="PROSITE" id="PS00662">
    <property type="entry name" value="T2SP_E"/>
    <property type="match status" value="1"/>
</dbReference>
<dbReference type="Gene3D" id="3.30.450.90">
    <property type="match status" value="1"/>
</dbReference>
<dbReference type="SUPFAM" id="SSF160246">
    <property type="entry name" value="EspE N-terminal domain-like"/>
    <property type="match status" value="1"/>
</dbReference>
<dbReference type="SMART" id="SM00382">
    <property type="entry name" value="AAA"/>
    <property type="match status" value="1"/>
</dbReference>
<dbReference type="InterPro" id="IPR007831">
    <property type="entry name" value="T2SS_GspE_N"/>
</dbReference>
<dbReference type="SUPFAM" id="SSF52540">
    <property type="entry name" value="P-loop containing nucleoside triphosphate hydrolases"/>
    <property type="match status" value="1"/>
</dbReference>
<dbReference type="Pfam" id="PF05157">
    <property type="entry name" value="MshEN"/>
    <property type="match status" value="1"/>
</dbReference>
<dbReference type="GO" id="GO:0005524">
    <property type="term" value="F:ATP binding"/>
    <property type="evidence" value="ECO:0007669"/>
    <property type="project" value="UniProtKB-KW"/>
</dbReference>
<dbReference type="STRING" id="1450648.CLORY_13050"/>
<name>A0A1V4IT86_9CLOT</name>
<feature type="domain" description="Bacterial type II secretion system protein E" evidence="4">
    <location>
        <begin position="322"/>
        <end position="336"/>
    </location>
</feature>
<dbReference type="CDD" id="cd01129">
    <property type="entry name" value="PulE-GspE-like"/>
    <property type="match status" value="1"/>
</dbReference>
<dbReference type="GO" id="GO:0005886">
    <property type="term" value="C:plasma membrane"/>
    <property type="evidence" value="ECO:0007669"/>
    <property type="project" value="TreeGrafter"/>
</dbReference>
<dbReference type="OrthoDB" id="9808272at2"/>
<dbReference type="InterPro" id="IPR037257">
    <property type="entry name" value="T2SS_E_N_sf"/>
</dbReference>
<reference evidence="5 6" key="1">
    <citation type="submission" date="2017-03" db="EMBL/GenBank/DDBJ databases">
        <title>Genome sequence of Clostridium oryzae DSM 28571.</title>
        <authorList>
            <person name="Poehlein A."/>
            <person name="Daniel R."/>
        </authorList>
    </citation>
    <scope>NUCLEOTIDE SEQUENCE [LARGE SCALE GENOMIC DNA]</scope>
    <source>
        <strain evidence="5 6">DSM 28571</strain>
    </source>
</reference>
<evidence type="ECO:0000256" key="1">
    <source>
        <dbReference type="ARBA" id="ARBA00006611"/>
    </source>
</evidence>
<evidence type="ECO:0000259" key="4">
    <source>
        <dbReference type="PROSITE" id="PS00662"/>
    </source>
</evidence>
<organism evidence="5 6">
    <name type="scientific">Clostridium oryzae</name>
    <dbReference type="NCBI Taxonomy" id="1450648"/>
    <lineage>
        <taxon>Bacteria</taxon>
        <taxon>Bacillati</taxon>
        <taxon>Bacillota</taxon>
        <taxon>Clostridia</taxon>
        <taxon>Eubacteriales</taxon>
        <taxon>Clostridiaceae</taxon>
        <taxon>Clostridium</taxon>
    </lineage>
</organism>
<evidence type="ECO:0000313" key="6">
    <source>
        <dbReference type="Proteomes" id="UP000190080"/>
    </source>
</evidence>
<dbReference type="InterPro" id="IPR027417">
    <property type="entry name" value="P-loop_NTPase"/>
</dbReference>
<dbReference type="AlphaFoldDB" id="A0A1V4IT86"/>
<dbReference type="Gene3D" id="3.40.50.300">
    <property type="entry name" value="P-loop containing nucleotide triphosphate hydrolases"/>
    <property type="match status" value="1"/>
</dbReference>
<dbReference type="GO" id="GO:0016887">
    <property type="term" value="F:ATP hydrolysis activity"/>
    <property type="evidence" value="ECO:0007669"/>
    <property type="project" value="TreeGrafter"/>
</dbReference>
<accession>A0A1V4IT86</accession>
<dbReference type="Pfam" id="PF00437">
    <property type="entry name" value="T2SSE"/>
    <property type="match status" value="1"/>
</dbReference>
<dbReference type="InterPro" id="IPR001482">
    <property type="entry name" value="T2SS/T4SS_dom"/>
</dbReference>
<dbReference type="PANTHER" id="PTHR30258:SF1">
    <property type="entry name" value="PROTEIN TRANSPORT PROTEIN HOFB HOMOLOG"/>
    <property type="match status" value="1"/>
</dbReference>
<dbReference type="Proteomes" id="UP000190080">
    <property type="component" value="Unassembled WGS sequence"/>
</dbReference>
<keyword evidence="6" id="KW-1185">Reference proteome</keyword>
<evidence type="ECO:0000256" key="3">
    <source>
        <dbReference type="ARBA" id="ARBA00022840"/>
    </source>
</evidence>
<dbReference type="PANTHER" id="PTHR30258">
    <property type="entry name" value="TYPE II SECRETION SYSTEM PROTEIN GSPE-RELATED"/>
    <property type="match status" value="1"/>
</dbReference>
<sequence length="498" mass="56660">MVANYEYYRDEINADQVDIEAIKLIPADYAFENTVLPIKVENNTMIVVLGTKTDKTIINTLKFITKKDIVCYVAEDELLKRNIKAIYEVASIKRAVEDLKLDLGKETKKHISEDTEIVNAPAVKLVESLLNKAISEKASDIHIEPEERDFRIRYRIDGSLINVFTLPKEIYNNIVTRIKVMCNMDISEKRIPQDGNFTHNFENSFYDMRVSSIPTVNDEKIVIRILDRYVNYLDINKIYFEQQQKSMIDKILKHNHGIILATGPTGSGKSTTLYAMLKELNKNNINITTIEEPVEYMMKGINQINVNNKAGITFARGLRSILRQDPDVIMIGEIRDEETAAIAIRAAITGHLVLSTVHTNSAFGTINRLAEMGVERYLLADAIIAVIAQRLVKKLCTFCRKEYKPSEYEARVLNLNNDNVKLYRGEGCSKCHYTGYRGRVPVSEIMYVDDSVKQAIIKETLYNDHTVNNDMINNCVKLVLNGLTTTDELIKVANGDIF</sequence>